<dbReference type="EMBL" id="KV904083">
    <property type="protein sequence ID" value="OON15507.1"/>
    <property type="molecule type" value="Genomic_DNA"/>
</dbReference>
<accession>A0A1S8WM33</accession>
<name>A0A1S8WM33_OPIVI</name>
<dbReference type="PANTHER" id="PTHR47331">
    <property type="entry name" value="PHD-TYPE DOMAIN-CONTAINING PROTEIN"/>
    <property type="match status" value="1"/>
</dbReference>
<dbReference type="AlphaFoldDB" id="A0A1S8WM33"/>
<keyword evidence="2" id="KW-1185">Reference proteome</keyword>
<evidence type="ECO:0008006" key="3">
    <source>
        <dbReference type="Google" id="ProtNLM"/>
    </source>
</evidence>
<organism evidence="1 2">
    <name type="scientific">Opisthorchis viverrini</name>
    <name type="common">Southeast Asian liver fluke</name>
    <dbReference type="NCBI Taxonomy" id="6198"/>
    <lineage>
        <taxon>Eukaryota</taxon>
        <taxon>Metazoa</taxon>
        <taxon>Spiralia</taxon>
        <taxon>Lophotrochozoa</taxon>
        <taxon>Platyhelminthes</taxon>
        <taxon>Trematoda</taxon>
        <taxon>Digenea</taxon>
        <taxon>Opisthorchiida</taxon>
        <taxon>Opisthorchiata</taxon>
        <taxon>Opisthorchiidae</taxon>
        <taxon>Opisthorchis</taxon>
    </lineage>
</organism>
<reference evidence="1 2" key="1">
    <citation type="submission" date="2015-03" db="EMBL/GenBank/DDBJ databases">
        <title>Draft genome of the nematode, Opisthorchis viverrini.</title>
        <authorList>
            <person name="Mitreva M."/>
        </authorList>
    </citation>
    <scope>NUCLEOTIDE SEQUENCE [LARGE SCALE GENOMIC DNA]</scope>
    <source>
        <strain evidence="1">Khon Kaen</strain>
    </source>
</reference>
<proteinExistence type="predicted"/>
<sequence length="224" mass="24781">MDYSSNLNSQHTIQTIVRRLPSSPCFKWAKVVANIRREDREPEVTDLTAFIEARVNNLCSDYGEIALSLASKERARKRPLLSGQIHGRNIHSTQTLAPRIDPFCGVCREAQYPDHCACNGPHHHLLHLNVVQNDGEPSVSSHQTTLHHSGQAFPHISSRGVALAIVPVIVRNGAQTISKCAFLDNGSDSSFIPQALATRLNLRGQHTKLTLKTLNDNKTLQSTE</sequence>
<dbReference type="PANTHER" id="PTHR47331:SF1">
    <property type="entry name" value="GAG-LIKE PROTEIN"/>
    <property type="match status" value="1"/>
</dbReference>
<evidence type="ECO:0000313" key="2">
    <source>
        <dbReference type="Proteomes" id="UP000243686"/>
    </source>
</evidence>
<protein>
    <recommendedName>
        <fullName evidence="3">Peptidase aspartic putative domain-containing protein</fullName>
    </recommendedName>
</protein>
<evidence type="ECO:0000313" key="1">
    <source>
        <dbReference type="EMBL" id="OON15507.1"/>
    </source>
</evidence>
<gene>
    <name evidence="1" type="ORF">X801_08691</name>
</gene>
<feature type="non-terminal residue" evidence="1">
    <location>
        <position position="224"/>
    </location>
</feature>
<dbReference type="Proteomes" id="UP000243686">
    <property type="component" value="Unassembled WGS sequence"/>
</dbReference>